<dbReference type="EMBL" id="MU070331">
    <property type="protein sequence ID" value="KAF5828269.1"/>
    <property type="molecule type" value="Genomic_DNA"/>
</dbReference>
<sequence>MPQTSNTSLAEGTEPSTSAVDAKNTDVLIGVEAFVGAAQDNDFIRLYVRLHKTPPPKRPASSATTAEQLAQTLLLAYIQNHWKLHGESLMRLFSSTTPSVEVLLRQQVQGMLNAKDGARKAMALHKLFKLLINRKLDSMISQLPSVNTGSHEVNESFPGDIERLTRAIKVIYGAEVIIADDLHSMAEEPWDPASAKSVAGRLQLKFLGESLKTYNALRAPMRTHAMRFLCASPAFETSCKRRSFKPTSPSATAGGHAPQAAEQQEGAPGATSAEQQEVVTSAEQQEGALSATPAEQQGGAMSGTSAEQQEEAQGAAACVAAGATPAKQQEGATGATSAVQQEGAQGATAGVTAGATPAEQQEGATGATSAVQQEGAQGATAGVTAGAASAEQQEEAPGVTSAVQQEGAQGATSAEQQEGAPGATAGATLAEQQEGALGATAAVAADATPAQQEGEAPKASLAEQQESALGAISAEQQGGDLGATSAEQHLQAAGQQEGTPGATLAEQEGALGETSDSTVSMPPGVNTGEPSMKTMVFNSTAPSIPERPHNGIQDVGLEEESVAAESSFGPPPTLKHDGNTMDFPASQDGA</sequence>
<comment type="caution">
    <text evidence="2">The sequence shown here is derived from an EMBL/GenBank/DDBJ whole genome shotgun (WGS) entry which is preliminary data.</text>
</comment>
<protein>
    <submittedName>
        <fullName evidence="2">Uncharacterized protein</fullName>
    </submittedName>
</protein>
<feature type="compositionally biased region" description="Low complexity" evidence="1">
    <location>
        <begin position="414"/>
        <end position="426"/>
    </location>
</feature>
<evidence type="ECO:0000313" key="2">
    <source>
        <dbReference type="EMBL" id="KAF5828268.1"/>
    </source>
</evidence>
<feature type="compositionally biased region" description="Polar residues" evidence="1">
    <location>
        <begin position="485"/>
        <end position="498"/>
    </location>
</feature>
<feature type="compositionally biased region" description="Polar residues" evidence="1">
    <location>
        <begin position="272"/>
        <end position="284"/>
    </location>
</feature>
<keyword evidence="3" id="KW-1185">Reference proteome</keyword>
<reference evidence="2" key="2">
    <citation type="submission" date="2020-06" db="EMBL/GenBank/DDBJ databases">
        <authorList>
            <consortium name="DOE Joint Genome Institute"/>
            <person name="Calhoun S."/>
            <person name="Polle J.E."/>
            <person name="Mckie-Krisberg Z."/>
            <person name="Prochnik S."/>
            <person name="Neofotis P."/>
            <person name="Yim W.C."/>
            <person name="Hathwaik L.T."/>
            <person name="Jenkins J."/>
            <person name="Molina H."/>
            <person name="Bunkenborg J."/>
            <person name="Grigoriev I.V."/>
            <person name="Barry K."/>
            <person name="Schmutz J."/>
            <person name="Jin E."/>
            <person name="Cushman J.C."/>
            <person name="Magnuson J.K."/>
        </authorList>
    </citation>
    <scope>NUCLEOTIDE SEQUENCE</scope>
    <source>
        <strain evidence="2">CCAP 19/18</strain>
    </source>
</reference>
<name>A0ABQ7G0Z0_DUNSA</name>
<feature type="compositionally biased region" description="Low complexity" evidence="1">
    <location>
        <begin position="253"/>
        <end position="270"/>
    </location>
</feature>
<feature type="compositionally biased region" description="Polar residues" evidence="1">
    <location>
        <begin position="401"/>
        <end position="413"/>
    </location>
</feature>
<feature type="region of interest" description="Disordered" evidence="1">
    <location>
        <begin position="239"/>
        <end position="312"/>
    </location>
</feature>
<feature type="region of interest" description="Disordered" evidence="1">
    <location>
        <begin position="348"/>
        <end position="426"/>
    </location>
</feature>
<evidence type="ECO:0000313" key="3">
    <source>
        <dbReference type="Proteomes" id="UP000815325"/>
    </source>
</evidence>
<accession>A0ABQ7G0Z0</accession>
<reference evidence="2" key="1">
    <citation type="submission" date="2017-08" db="EMBL/GenBank/DDBJ databases">
        <authorList>
            <person name="Polle J.E."/>
            <person name="Barry K."/>
            <person name="Cushman J."/>
            <person name="Schmutz J."/>
            <person name="Tran D."/>
            <person name="Hathwaick L.T."/>
            <person name="Yim W.C."/>
            <person name="Jenkins J."/>
            <person name="Mckie-Krisberg Z.M."/>
            <person name="Prochnik S."/>
            <person name="Lindquist E."/>
            <person name="Dockter R.B."/>
            <person name="Adam C."/>
            <person name="Molina H."/>
            <person name="Bunkerborg J."/>
            <person name="Jin E."/>
            <person name="Buchheim M."/>
            <person name="Magnuson J."/>
        </authorList>
    </citation>
    <scope>NUCLEOTIDE SEQUENCE</scope>
    <source>
        <strain evidence="2">CCAP 19/18</strain>
    </source>
</reference>
<feature type="compositionally biased region" description="Low complexity" evidence="1">
    <location>
        <begin position="370"/>
        <end position="391"/>
    </location>
</feature>
<evidence type="ECO:0000256" key="1">
    <source>
        <dbReference type="SAM" id="MobiDB-lite"/>
    </source>
</evidence>
<feature type="region of interest" description="Disordered" evidence="1">
    <location>
        <begin position="483"/>
        <end position="590"/>
    </location>
</feature>
<proteinExistence type="predicted"/>
<dbReference type="EMBL" id="MU070331">
    <property type="protein sequence ID" value="KAF5828268.1"/>
    <property type="molecule type" value="Genomic_DNA"/>
</dbReference>
<dbReference type="Proteomes" id="UP000815325">
    <property type="component" value="Unassembled WGS sequence"/>
</dbReference>
<gene>
    <name evidence="2" type="ORF">DUNSADRAFT_17876</name>
</gene>
<feature type="compositionally biased region" description="Low complexity" evidence="1">
    <location>
        <begin position="348"/>
        <end position="359"/>
    </location>
</feature>
<organism evidence="2 3">
    <name type="scientific">Dunaliella salina</name>
    <name type="common">Green alga</name>
    <name type="synonym">Protococcus salinus</name>
    <dbReference type="NCBI Taxonomy" id="3046"/>
    <lineage>
        <taxon>Eukaryota</taxon>
        <taxon>Viridiplantae</taxon>
        <taxon>Chlorophyta</taxon>
        <taxon>core chlorophytes</taxon>
        <taxon>Chlorophyceae</taxon>
        <taxon>CS clade</taxon>
        <taxon>Chlamydomonadales</taxon>
        <taxon>Dunaliellaceae</taxon>
        <taxon>Dunaliella</taxon>
    </lineage>
</organism>